<dbReference type="GO" id="GO:0044718">
    <property type="term" value="P:siderophore transmembrane transport"/>
    <property type="evidence" value="ECO:0007669"/>
    <property type="project" value="TreeGrafter"/>
</dbReference>
<dbReference type="SUPFAM" id="SSF56935">
    <property type="entry name" value="Porins"/>
    <property type="match status" value="1"/>
</dbReference>
<dbReference type="PANTHER" id="PTHR30069">
    <property type="entry name" value="TONB-DEPENDENT OUTER MEMBRANE RECEPTOR"/>
    <property type="match status" value="1"/>
</dbReference>
<sequence>MKTPLLQYPIPTIFNPKVCRHLCLSTYRLVPTHSFYCMKPPYTLLLLCSLSTQLALGQATQTLRGRVVDKESKFPLVGATILVTTADKGIVADTSGTFRLAGVPVGRHTVKVSLVGYKDALLNDIIIDAGREKILDVELEEEIRQLTAVTVQAQRTGEARNEMAVVSARQFSVDETNRYAGSRGEPARMASNFAGVQGADDSRNDIVIRGNSPQGVLWRVDGVSIPNPNHFAIAGTSGGPVSIINNRYLANSDFFTGAFPAEFGNTIAGAFDLKLRNGNNERHEKMLQFGFLGTEAMVEGPLSKKSGASYLATYRYANLWLFSKLGIDIGTQAVPAYQDGFFRLNFPLKKRNGESGGSLALWALGGTSTIDILISQQEVKDRNIFGQNDRDQYYTSRMGAAGLTYTRPLNRQTFLKATLAVSGNAQDANHDYLFLRKDGSGNPLVQNSRYVIDSLRPILDYRFSEVCYALSTYVNHKLSARATIKAGLNTDLYHFKAFDSVRTFVDVNFTRFTPWRTRWNTNEAFALVQPYVSYRNRLTENLTLTAGLNALWFTLNNRSLSPIEPRLGLSWDLPGRQKLSLATGLHSQVQPVYAYFYAEDLNSSTDAAQLANRNMGLTKSWHYVASYQRLLGRNIRVLLETYYQRLFNIPVERERSSFSLVNAGASFSRVFPGPVANTGTGRNYGVELTVEKFFSNNYYFLLTGSLFDAKYKGSDGVLRNTDFNGRYAFNALFAREFAFRRSSLTLGFKYTATGGRWYGPVDERASRLNQEVIFQNEGRNTMQFAPYRRFDLKADYKINRGAIGRRGLTHTVSVDLVNVLGVQNILSLSYAPQPDGSIIKQEYQLGFLPIFLYRIDF</sequence>
<dbReference type="Gene3D" id="2.60.40.1120">
    <property type="entry name" value="Carboxypeptidase-like, regulatory domain"/>
    <property type="match status" value="1"/>
</dbReference>
<dbReference type="SUPFAM" id="SSF49464">
    <property type="entry name" value="Carboxypeptidase regulatory domain-like"/>
    <property type="match status" value="1"/>
</dbReference>
<dbReference type="EMBL" id="QXED01000002">
    <property type="protein sequence ID" value="RIV24994.1"/>
    <property type="molecule type" value="Genomic_DNA"/>
</dbReference>
<dbReference type="GO" id="GO:0009279">
    <property type="term" value="C:cell outer membrane"/>
    <property type="evidence" value="ECO:0007669"/>
    <property type="project" value="TreeGrafter"/>
</dbReference>
<dbReference type="GO" id="GO:0015344">
    <property type="term" value="F:siderophore uptake transmembrane transporter activity"/>
    <property type="evidence" value="ECO:0007669"/>
    <property type="project" value="TreeGrafter"/>
</dbReference>
<dbReference type="InterPro" id="IPR037066">
    <property type="entry name" value="Plug_dom_sf"/>
</dbReference>
<dbReference type="AlphaFoldDB" id="A0A418MDX4"/>
<protein>
    <recommendedName>
        <fullName evidence="4">TonB-dependent receptor</fullName>
    </recommendedName>
</protein>
<organism evidence="2 3">
    <name type="scientific">Fibrisoma montanum</name>
    <dbReference type="NCBI Taxonomy" id="2305895"/>
    <lineage>
        <taxon>Bacteria</taxon>
        <taxon>Pseudomonadati</taxon>
        <taxon>Bacteroidota</taxon>
        <taxon>Cytophagia</taxon>
        <taxon>Cytophagales</taxon>
        <taxon>Spirosomataceae</taxon>
        <taxon>Fibrisoma</taxon>
    </lineage>
</organism>
<dbReference type="Gene3D" id="2.170.130.10">
    <property type="entry name" value="TonB-dependent receptor, plug domain"/>
    <property type="match status" value="1"/>
</dbReference>
<name>A0A418MDX4_9BACT</name>
<evidence type="ECO:0008006" key="4">
    <source>
        <dbReference type="Google" id="ProtNLM"/>
    </source>
</evidence>
<proteinExistence type="predicted"/>
<dbReference type="Pfam" id="PF13715">
    <property type="entry name" value="CarbopepD_reg_2"/>
    <property type="match status" value="1"/>
</dbReference>
<keyword evidence="3" id="KW-1185">Reference proteome</keyword>
<accession>A0A418MDX4</accession>
<reference evidence="2 3" key="1">
    <citation type="submission" date="2018-08" db="EMBL/GenBank/DDBJ databases">
        <title>Fibrisoma montanum sp. nov., isolated from Danxia mountain soil.</title>
        <authorList>
            <person name="Huang Y."/>
        </authorList>
    </citation>
    <scope>NUCLEOTIDE SEQUENCE [LARGE SCALE GENOMIC DNA]</scope>
    <source>
        <strain evidence="2 3">HYT19</strain>
    </source>
</reference>
<keyword evidence="1" id="KW-0732">Signal</keyword>
<evidence type="ECO:0000256" key="1">
    <source>
        <dbReference type="ARBA" id="ARBA00022729"/>
    </source>
</evidence>
<dbReference type="InterPro" id="IPR039426">
    <property type="entry name" value="TonB-dep_rcpt-like"/>
</dbReference>
<dbReference type="Proteomes" id="UP000283523">
    <property type="component" value="Unassembled WGS sequence"/>
</dbReference>
<gene>
    <name evidence="2" type="ORF">DYU11_06650</name>
</gene>
<comment type="caution">
    <text evidence="2">The sequence shown here is derived from an EMBL/GenBank/DDBJ whole genome shotgun (WGS) entry which is preliminary data.</text>
</comment>
<dbReference type="PANTHER" id="PTHR30069:SF29">
    <property type="entry name" value="HEMOGLOBIN AND HEMOGLOBIN-HAPTOGLOBIN-BINDING PROTEIN 1-RELATED"/>
    <property type="match status" value="1"/>
</dbReference>
<dbReference type="OrthoDB" id="9804995at2"/>
<evidence type="ECO:0000313" key="3">
    <source>
        <dbReference type="Proteomes" id="UP000283523"/>
    </source>
</evidence>
<evidence type="ECO:0000313" key="2">
    <source>
        <dbReference type="EMBL" id="RIV24994.1"/>
    </source>
</evidence>
<dbReference type="InterPro" id="IPR008969">
    <property type="entry name" value="CarboxyPept-like_regulatory"/>
</dbReference>